<dbReference type="PANTHER" id="PTHR45228:SF1">
    <property type="entry name" value="CYCLIC DI-GMP PHOSPHODIESTERASE TM_0186"/>
    <property type="match status" value="1"/>
</dbReference>
<gene>
    <name evidence="2" type="ordered locus">Aazo_0678</name>
</gene>
<sequence length="460" mass="51858">MLQGSILQQLEIAHRHSTRPIHFRVYYKNTLVALCHALEDHILTEEGQPLVITAFQRGKWYLQEANRYADIAQKSREIVIIATADAVFAEHPTSQLPNVNLVGLEADDPVGQEWHLIILSPQYTAMVICQELSESDYGSCGLPTSDLERKFYGLWTFEPELVRQTADFVIAHIEKYNPELTTKLNTHKQAVQAAIISPKDVSKVVTRVVDYLQTRQNNLTIPPVLDSNLVSNEIQAFLRMAQLVDLAEINNPMAASEVVAIVETMGQLLDLPAWQIKRLRLAALLHRIDPLQRVENLLTPSASTSYEKDAPSCPLSCSLVPGAQTLRTMPRLRAVAEIITHQTEWWNGTGQPAGLAGDEIPLESRILALAASFQWQVSKQLYSETSEKDVFTQALNECRQQQSTRFDPKLIDILTLLVMGLQQGLDLPLMRTKISRGMWLLDSPWDSHSKSNEKINRYPQ</sequence>
<dbReference type="InterPro" id="IPR019278">
    <property type="entry name" value="DICT_dom"/>
</dbReference>
<dbReference type="PANTHER" id="PTHR45228">
    <property type="entry name" value="CYCLIC DI-GMP PHOSPHODIESTERASE TM_0186-RELATED"/>
    <property type="match status" value="1"/>
</dbReference>
<proteinExistence type="predicted"/>
<dbReference type="RefSeq" id="WP_013190164.1">
    <property type="nucleotide sequence ID" value="NC_014248.1"/>
</dbReference>
<accession>D7E117</accession>
<dbReference type="Gene3D" id="1.10.3210.10">
    <property type="entry name" value="Hypothetical protein af1432"/>
    <property type="match status" value="1"/>
</dbReference>
<evidence type="ECO:0000313" key="2">
    <source>
        <dbReference type="EMBL" id="ADI63146.1"/>
    </source>
</evidence>
<dbReference type="eggNOG" id="COG4250">
    <property type="taxonomic scope" value="Bacteria"/>
</dbReference>
<dbReference type="Pfam" id="PF10069">
    <property type="entry name" value="DICT"/>
    <property type="match status" value="1"/>
</dbReference>
<dbReference type="Pfam" id="PF17150">
    <property type="entry name" value="CHASE6_C"/>
    <property type="match status" value="1"/>
</dbReference>
<dbReference type="OrthoDB" id="9804747at2"/>
<organism evidence="2 3">
    <name type="scientific">Nostoc azollae (strain 0708)</name>
    <name type="common">Anabaena azollae (strain 0708)</name>
    <dbReference type="NCBI Taxonomy" id="551115"/>
    <lineage>
        <taxon>Bacteria</taxon>
        <taxon>Bacillati</taxon>
        <taxon>Cyanobacteriota</taxon>
        <taxon>Cyanophyceae</taxon>
        <taxon>Nostocales</taxon>
        <taxon>Nostocaceae</taxon>
        <taxon>Trichormus</taxon>
    </lineage>
</organism>
<dbReference type="STRING" id="551115.Aazo_0678"/>
<dbReference type="Pfam" id="PF13487">
    <property type="entry name" value="HD_5"/>
    <property type="match status" value="1"/>
</dbReference>
<feature type="domain" description="HD-GYP" evidence="1">
    <location>
        <begin position="229"/>
        <end position="430"/>
    </location>
</feature>
<dbReference type="PROSITE" id="PS51832">
    <property type="entry name" value="HD_GYP"/>
    <property type="match status" value="1"/>
</dbReference>
<protein>
    <submittedName>
        <fullName evidence="2">Putative sensor protein</fullName>
    </submittedName>
</protein>
<dbReference type="AlphaFoldDB" id="D7E117"/>
<dbReference type="eggNOG" id="COG2206">
    <property type="taxonomic scope" value="Bacteria"/>
</dbReference>
<keyword evidence="3" id="KW-1185">Reference proteome</keyword>
<evidence type="ECO:0000313" key="3">
    <source>
        <dbReference type="Proteomes" id="UP000001511"/>
    </source>
</evidence>
<dbReference type="InterPro" id="IPR037522">
    <property type="entry name" value="HD_GYP_dom"/>
</dbReference>
<dbReference type="InterPro" id="IPR033415">
    <property type="entry name" value="CHASE6_C"/>
</dbReference>
<dbReference type="KEGG" id="naz:Aazo_0678"/>
<dbReference type="Proteomes" id="UP000001511">
    <property type="component" value="Chromosome"/>
</dbReference>
<reference evidence="2 3" key="1">
    <citation type="journal article" date="2010" name="PLoS ONE">
        <title>Genome erosion in a nitrogen-fixing vertically transmitted endosymbiotic multicellular cyanobacterium.</title>
        <authorList>
            <person name="Ran L."/>
            <person name="Larsson J."/>
            <person name="Vigil-Stenman T."/>
            <person name="Nylander J.A."/>
            <person name="Ininbergs K."/>
            <person name="Zheng W.W."/>
            <person name="Lapidus A."/>
            <person name="Lowry S."/>
            <person name="Haselkorn R."/>
            <person name="Bergman B."/>
        </authorList>
    </citation>
    <scope>NUCLEOTIDE SEQUENCE [LARGE SCALE GENOMIC DNA]</scope>
    <source>
        <strain evidence="2 3">0708</strain>
    </source>
</reference>
<dbReference type="EMBL" id="CP002059">
    <property type="protein sequence ID" value="ADI63146.1"/>
    <property type="molecule type" value="Genomic_DNA"/>
</dbReference>
<name>D7E117_NOSA0</name>
<dbReference type="InterPro" id="IPR052020">
    <property type="entry name" value="Cyclic_di-GMP/3'3'-cGAMP_PDE"/>
</dbReference>
<evidence type="ECO:0000259" key="1">
    <source>
        <dbReference type="PROSITE" id="PS51832"/>
    </source>
</evidence>
<dbReference type="HOGENOM" id="CLU_591653_0_0_3"/>